<dbReference type="Proteomes" id="UP000077115">
    <property type="component" value="Unassembled WGS sequence"/>
</dbReference>
<feature type="chain" id="PRO_5008077210" evidence="1">
    <location>
        <begin position="22"/>
        <end position="233"/>
    </location>
</feature>
<reference evidence="2 3" key="2">
    <citation type="submission" date="2016-05" db="EMBL/GenBank/DDBJ databases">
        <title>Lineage-specific infection strategies underlie the spectrum of fungal disease in amphibians.</title>
        <authorList>
            <person name="Cuomo C.A."/>
            <person name="Farrer R.A."/>
            <person name="James T."/>
            <person name="Longcore J."/>
            <person name="Birren B."/>
        </authorList>
    </citation>
    <scope>NUCLEOTIDE SEQUENCE [LARGE SCALE GENOMIC DNA]</scope>
    <source>
        <strain evidence="2 3">JEL423</strain>
    </source>
</reference>
<evidence type="ECO:0000313" key="2">
    <source>
        <dbReference type="EMBL" id="OAJ32852.1"/>
    </source>
</evidence>
<dbReference type="PROSITE" id="PS51257">
    <property type="entry name" value="PROKAR_LIPOPROTEIN"/>
    <property type="match status" value="1"/>
</dbReference>
<dbReference type="AlphaFoldDB" id="A0A177VZT4"/>
<comment type="caution">
    <text evidence="2">The sequence shown here is derived from an EMBL/GenBank/DDBJ whole genome shotgun (WGS) entry which is preliminary data.</text>
</comment>
<sequence length="233" mass="25612">MMKLLIAVLSSILIACSVTTATPVNPSATANLGSSSTAIYTATATTYPSTSTFNDLNVNSVNCGDYSRETKEAIKGYAEAKYDVELMGEKFSSLLAEITNQKTMLIFLRGKVRSVSKTKAGDGSPDYTETLSLIQDGNAALANLENQQEICVDQHSVLYEKMRLTEQKLSGIFFDIFDFDFGRVDRCIKRLLASQIFMGCFNQFYPGTPVHQQALSVSPLVEHKCDDHNLGYP</sequence>
<feature type="signal peptide" evidence="1">
    <location>
        <begin position="1"/>
        <end position="21"/>
    </location>
</feature>
<dbReference type="EMBL" id="AATT01000324">
    <property type="protein sequence ID" value="OAJ32852.1"/>
    <property type="molecule type" value="Genomic_DNA"/>
</dbReference>
<reference evidence="2 3" key="1">
    <citation type="submission" date="2006-10" db="EMBL/GenBank/DDBJ databases">
        <title>The Genome Sequence of Batrachochytrium dendrobatidis JEL423.</title>
        <authorList>
            <consortium name="The Broad Institute Genome Sequencing Platform"/>
            <person name="Birren B."/>
            <person name="Lander E."/>
            <person name="Galagan J."/>
            <person name="Cuomo C."/>
            <person name="Devon K."/>
            <person name="Jaffe D."/>
            <person name="Butler J."/>
            <person name="Alvarez P."/>
            <person name="Gnerre S."/>
            <person name="Grabherr M."/>
            <person name="Kleber M."/>
            <person name="Mauceli E."/>
            <person name="Brockman W."/>
            <person name="Young S."/>
            <person name="LaButti K."/>
            <person name="Sykes S."/>
            <person name="DeCaprio D."/>
            <person name="Crawford M."/>
            <person name="Koehrsen M."/>
            <person name="Engels R."/>
            <person name="Montgomery P."/>
            <person name="Pearson M."/>
            <person name="Howarth C."/>
            <person name="Larson L."/>
            <person name="White J."/>
            <person name="O'Leary S."/>
            <person name="Kodira C."/>
            <person name="Zeng Q."/>
            <person name="Yandava C."/>
            <person name="Alvarado L."/>
            <person name="Longcore J."/>
            <person name="James T."/>
        </authorList>
    </citation>
    <scope>NUCLEOTIDE SEQUENCE [LARGE SCALE GENOMIC DNA]</scope>
    <source>
        <strain evidence="2 3">JEL423</strain>
    </source>
</reference>
<proteinExistence type="predicted"/>
<dbReference type="VEuPathDB" id="FungiDB:BDEG_28729"/>
<protein>
    <submittedName>
        <fullName evidence="2">Uncharacterized protein</fullName>
    </submittedName>
</protein>
<organism evidence="2 3">
    <name type="scientific">Batrachochytrium dendrobatidis (strain JEL423)</name>
    <dbReference type="NCBI Taxonomy" id="403673"/>
    <lineage>
        <taxon>Eukaryota</taxon>
        <taxon>Fungi</taxon>
        <taxon>Fungi incertae sedis</taxon>
        <taxon>Chytridiomycota</taxon>
        <taxon>Chytridiomycota incertae sedis</taxon>
        <taxon>Chytridiomycetes</taxon>
        <taxon>Rhizophydiales</taxon>
        <taxon>Rhizophydiales incertae sedis</taxon>
        <taxon>Batrachochytrium</taxon>
    </lineage>
</organism>
<keyword evidence="1" id="KW-0732">Signal</keyword>
<evidence type="ECO:0000256" key="1">
    <source>
        <dbReference type="SAM" id="SignalP"/>
    </source>
</evidence>
<evidence type="ECO:0000313" key="3">
    <source>
        <dbReference type="Proteomes" id="UP000077115"/>
    </source>
</evidence>
<gene>
    <name evidence="2" type="ORF">BDEG_28729</name>
</gene>
<accession>A0A177VZT4</accession>
<name>A0A177VZT4_BATDL</name>